<name>T0ZZQ4_9ZZZZ</name>
<keyword evidence="2" id="KW-0378">Hydrolase</keyword>
<protein>
    <submittedName>
        <fullName evidence="2">Helicase domain-containing protein</fullName>
    </submittedName>
</protein>
<keyword evidence="2" id="KW-0547">Nucleotide-binding</keyword>
<evidence type="ECO:0000313" key="2">
    <source>
        <dbReference type="EMBL" id="EQD50092.1"/>
    </source>
</evidence>
<sequence>AFVCPGHPLLDSVIDLTLERHRDLLKRGAVLVDEGDSGTQPRVLFYLEHAIQDASLTRSGERRVVSKRMLYVELTADGAPRHVHYAPYLDYRPLAVNEPGVETILNRPECAWINRELEQKAQGYAVAQVVPEHLTEVRDTKLALIAKTEAAVKDRLTKEITYWDHRAEQLKLQEQAGKPNARLNSGEARKRADLLQGRLQKRLEELKLEAQISPLPPVVLGGMLVVPAGLLAAMTGKAVPMSTAPVDTQISAARARAIVMEIERGLGFEPTDREFEKLGYDIESRVPGTGRLRFIEVKGRASGADTITVTRNEILHSLNKPEDFILVIVEFTGDNTHRAHYLRQPFQREPDFGVTSVNYDLADLLAQAGEPS</sequence>
<keyword evidence="2" id="KW-0347">Helicase</keyword>
<dbReference type="Pfam" id="PF13020">
    <property type="entry name" value="NOV_C"/>
    <property type="match status" value="1"/>
</dbReference>
<organism evidence="2">
    <name type="scientific">mine drainage metagenome</name>
    <dbReference type="NCBI Taxonomy" id="410659"/>
    <lineage>
        <taxon>unclassified sequences</taxon>
        <taxon>metagenomes</taxon>
        <taxon>ecological metagenomes</taxon>
    </lineage>
</organism>
<proteinExistence type="predicted"/>
<gene>
    <name evidence="2" type="ORF">B1B_11357</name>
</gene>
<dbReference type="InterPro" id="IPR024975">
    <property type="entry name" value="NOV_C"/>
</dbReference>
<reference evidence="2" key="1">
    <citation type="submission" date="2013-08" db="EMBL/GenBank/DDBJ databases">
        <authorList>
            <person name="Mendez C."/>
            <person name="Richter M."/>
            <person name="Ferrer M."/>
            <person name="Sanchez J."/>
        </authorList>
    </citation>
    <scope>NUCLEOTIDE SEQUENCE</scope>
</reference>
<feature type="non-terminal residue" evidence="2">
    <location>
        <position position="1"/>
    </location>
</feature>
<dbReference type="GO" id="GO:0004386">
    <property type="term" value="F:helicase activity"/>
    <property type="evidence" value="ECO:0007669"/>
    <property type="project" value="UniProtKB-KW"/>
</dbReference>
<comment type="caution">
    <text evidence="2">The sequence shown here is derived from an EMBL/GenBank/DDBJ whole genome shotgun (WGS) entry which is preliminary data.</text>
</comment>
<reference evidence="2" key="2">
    <citation type="journal article" date="2014" name="ISME J.">
        <title>Microbial stratification in low pH oxic and suboxic macroscopic growths along an acid mine drainage.</title>
        <authorList>
            <person name="Mendez-Garcia C."/>
            <person name="Mesa V."/>
            <person name="Sprenger R.R."/>
            <person name="Richter M."/>
            <person name="Diez M.S."/>
            <person name="Solano J."/>
            <person name="Bargiela R."/>
            <person name="Golyshina O.V."/>
            <person name="Manteca A."/>
            <person name="Ramos J.L."/>
            <person name="Gallego J.R."/>
            <person name="Llorente I."/>
            <person name="Martins Dos Santos V.A."/>
            <person name="Jensen O.N."/>
            <person name="Pelaez A.I."/>
            <person name="Sanchez J."/>
            <person name="Ferrer M."/>
        </authorList>
    </citation>
    <scope>NUCLEOTIDE SEQUENCE</scope>
</reference>
<dbReference type="AlphaFoldDB" id="T0ZZQ4"/>
<feature type="domain" description="Protein NO VEIN C-terminal" evidence="1">
    <location>
        <begin position="255"/>
        <end position="339"/>
    </location>
</feature>
<accession>T0ZZQ4</accession>
<dbReference type="EMBL" id="AUZY01007370">
    <property type="protein sequence ID" value="EQD50092.1"/>
    <property type="molecule type" value="Genomic_DNA"/>
</dbReference>
<evidence type="ECO:0000259" key="1">
    <source>
        <dbReference type="Pfam" id="PF13020"/>
    </source>
</evidence>
<keyword evidence="2" id="KW-0067">ATP-binding</keyword>